<evidence type="ECO:0000256" key="1">
    <source>
        <dbReference type="ARBA" id="ARBA00006611"/>
    </source>
</evidence>
<dbReference type="FunFam" id="3.30.450.90:FF:000001">
    <property type="entry name" value="Type II secretion system ATPase GspE"/>
    <property type="match status" value="1"/>
</dbReference>
<evidence type="ECO:0000259" key="4">
    <source>
        <dbReference type="SMART" id="SM00382"/>
    </source>
</evidence>
<evidence type="ECO:0000256" key="2">
    <source>
        <dbReference type="ARBA" id="ARBA00022741"/>
    </source>
</evidence>
<dbReference type="GO" id="GO:0005524">
    <property type="term" value="F:ATP binding"/>
    <property type="evidence" value="ECO:0007669"/>
    <property type="project" value="UniProtKB-KW"/>
</dbReference>
<dbReference type="SUPFAM" id="SSF52540">
    <property type="entry name" value="P-loop containing nucleoside triphosphate hydrolases"/>
    <property type="match status" value="1"/>
</dbReference>
<dbReference type="InterPro" id="IPR003593">
    <property type="entry name" value="AAA+_ATPase"/>
</dbReference>
<dbReference type="InterPro" id="IPR007831">
    <property type="entry name" value="T2SS_GspE_N"/>
</dbReference>
<evidence type="ECO:0000256" key="3">
    <source>
        <dbReference type="ARBA" id="ARBA00022840"/>
    </source>
</evidence>
<dbReference type="GO" id="GO:0005886">
    <property type="term" value="C:plasma membrane"/>
    <property type="evidence" value="ECO:0007669"/>
    <property type="project" value="TreeGrafter"/>
</dbReference>
<dbReference type="SMART" id="SM00382">
    <property type="entry name" value="AAA"/>
    <property type="match status" value="1"/>
</dbReference>
<dbReference type="GO" id="GO:0016887">
    <property type="term" value="F:ATP hydrolysis activity"/>
    <property type="evidence" value="ECO:0007669"/>
    <property type="project" value="TreeGrafter"/>
</dbReference>
<name>A0A7C4XSU4_9BACT</name>
<protein>
    <submittedName>
        <fullName evidence="5">Type II/IV secretion system protein</fullName>
    </submittedName>
</protein>
<dbReference type="InterPro" id="IPR001482">
    <property type="entry name" value="T2SS/T4SS_dom"/>
</dbReference>
<comment type="caution">
    <text evidence="5">The sequence shown here is derived from an EMBL/GenBank/DDBJ whole genome shotgun (WGS) entry which is preliminary data.</text>
</comment>
<evidence type="ECO:0000313" key="5">
    <source>
        <dbReference type="EMBL" id="HGW60376.1"/>
    </source>
</evidence>
<keyword evidence="3" id="KW-0067">ATP-binding</keyword>
<keyword evidence="2" id="KW-0547">Nucleotide-binding</keyword>
<comment type="similarity">
    <text evidence="1">Belongs to the GSP E family.</text>
</comment>
<dbReference type="Gene3D" id="3.30.450.90">
    <property type="match status" value="1"/>
</dbReference>
<feature type="domain" description="AAA+ ATPase" evidence="4">
    <location>
        <begin position="315"/>
        <end position="467"/>
    </location>
</feature>
<dbReference type="InterPro" id="IPR037257">
    <property type="entry name" value="T2SS_E_N_sf"/>
</dbReference>
<dbReference type="AlphaFoldDB" id="A0A7C4XSU4"/>
<organism evidence="5">
    <name type="scientific">Caldisericum exile</name>
    <dbReference type="NCBI Taxonomy" id="693075"/>
    <lineage>
        <taxon>Bacteria</taxon>
        <taxon>Pseudomonadati</taxon>
        <taxon>Caldisericota/Cryosericota group</taxon>
        <taxon>Caldisericota</taxon>
        <taxon>Caldisericia</taxon>
        <taxon>Caldisericales</taxon>
        <taxon>Caldisericaceae</taxon>
        <taxon>Caldisericum</taxon>
    </lineage>
</organism>
<dbReference type="PANTHER" id="PTHR30258:SF1">
    <property type="entry name" value="PROTEIN TRANSPORT PROTEIN HOFB HOMOLOG"/>
    <property type="match status" value="1"/>
</dbReference>
<gene>
    <name evidence="5" type="ORF">ENV82_02970</name>
</gene>
<dbReference type="FunFam" id="3.40.50.300:FF:000398">
    <property type="entry name" value="Type IV pilus assembly ATPase PilB"/>
    <property type="match status" value="1"/>
</dbReference>
<dbReference type="Pfam" id="PF05157">
    <property type="entry name" value="MshEN"/>
    <property type="match status" value="1"/>
</dbReference>
<dbReference type="SUPFAM" id="SSF160246">
    <property type="entry name" value="EspE N-terminal domain-like"/>
    <property type="match status" value="1"/>
</dbReference>
<proteinExistence type="inferred from homology"/>
<dbReference type="Gene3D" id="3.30.300.160">
    <property type="entry name" value="Type II secretion system, protein E, N-terminal domain"/>
    <property type="match status" value="1"/>
</dbReference>
<dbReference type="CDD" id="cd01129">
    <property type="entry name" value="PulE-GspE-like"/>
    <property type="match status" value="1"/>
</dbReference>
<dbReference type="PANTHER" id="PTHR30258">
    <property type="entry name" value="TYPE II SECRETION SYSTEM PROTEIN GSPE-RELATED"/>
    <property type="match status" value="1"/>
</dbReference>
<dbReference type="Gene3D" id="3.40.50.300">
    <property type="entry name" value="P-loop containing nucleotide triphosphate hydrolases"/>
    <property type="match status" value="1"/>
</dbReference>
<dbReference type="InterPro" id="IPR027417">
    <property type="entry name" value="P-loop_NTPase"/>
</dbReference>
<dbReference type="EMBL" id="DTHV01000095">
    <property type="protein sequence ID" value="HGW60376.1"/>
    <property type="molecule type" value="Genomic_DNA"/>
</dbReference>
<reference evidence="5" key="1">
    <citation type="journal article" date="2020" name="mSystems">
        <title>Genome- and Community-Level Interaction Insights into Carbon Utilization and Element Cycling Functions of Hydrothermarchaeota in Hydrothermal Sediment.</title>
        <authorList>
            <person name="Zhou Z."/>
            <person name="Liu Y."/>
            <person name="Xu W."/>
            <person name="Pan J."/>
            <person name="Luo Z.H."/>
            <person name="Li M."/>
        </authorList>
    </citation>
    <scope>NUCLEOTIDE SEQUENCE [LARGE SCALE GENOMIC DNA]</scope>
    <source>
        <strain evidence="5">SpSt-794</strain>
    </source>
</reference>
<accession>A0A7C4XSU4</accession>
<sequence>MISPGTEKVGEILLKKGIIARDTLEKFLSMQKITKEPLLKILMDNGIITEEEQAQILAEQWGLEYVDLVKYPIEKEILRFTDPEKAKFYGYFVFKKGEDGFHVAIADPTNIEAIDYVRVVYGMGVKFYVAPKSAIIQIIEKYYELENVVKKAEEEFDEVKVVETVEETDLSKLRMLGEDAPVVRLVNSIISEAIAESASDIHVEPTEDSVRIRYRIDGILQEKQRLPKRIQPGIIARLKIISNMDIAERRIPQDGRISLKFEGRPVDFRVSSLPSIFGEKIVLRILDKTSSIRPMEQLGFSEYNLKRFENIITQPYGMILISGPTGSGKTTTLYSILNRLNTPSKNIITVEDPVEYQLKGINQVQVNEKAGLTFANALRSILRQDPNIILIGEIRDRETAQIAIEAALTGHLVLSTIHTNDSASIPTRLIDMGIEPFLVASSLIGATAQRLVRKICPKCKVEYKPSKDVLEHLGFEVEEGVTFYKGEGCDFCNHTGYKGRIAISEILPITPEIQKLILKRASSKEILAEGKRLGMKTLLEDALLKAAEGITTLEEVIRVVSTLEVVE</sequence>
<dbReference type="Pfam" id="PF00437">
    <property type="entry name" value="T2SSE"/>
    <property type="match status" value="1"/>
</dbReference>